<dbReference type="AlphaFoldDB" id="A0A8D8NLM1"/>
<name>A0A8D8NLM1_CULPI</name>
<reference evidence="1" key="1">
    <citation type="submission" date="2021-05" db="EMBL/GenBank/DDBJ databases">
        <authorList>
            <person name="Alioto T."/>
            <person name="Alioto T."/>
            <person name="Gomez Garrido J."/>
        </authorList>
    </citation>
    <scope>NUCLEOTIDE SEQUENCE</scope>
</reference>
<dbReference type="EMBL" id="HBUE01176605">
    <property type="protein sequence ID" value="CAG6518103.1"/>
    <property type="molecule type" value="Transcribed_RNA"/>
</dbReference>
<dbReference type="EMBL" id="HBUE01282123">
    <property type="protein sequence ID" value="CAG6569638.1"/>
    <property type="molecule type" value="Transcribed_RNA"/>
</dbReference>
<accession>A0A8D8NLM1</accession>
<sequence length="110" mass="12101">MQLKLVLVLVPHGEFLKKRTVLDECREQVVDFVAAVLGTADHLQPLELQRVGEVLDYPERVSVDVQDELGDGVQGGEEVGGKLLRAVVVDIDAVEVRTDFQVESFVVTST</sequence>
<dbReference type="EMBL" id="HBUE01176607">
    <property type="protein sequence ID" value="CAG6518106.1"/>
    <property type="molecule type" value="Transcribed_RNA"/>
</dbReference>
<dbReference type="EMBL" id="HBUE01176602">
    <property type="protein sequence ID" value="CAG6518098.1"/>
    <property type="molecule type" value="Transcribed_RNA"/>
</dbReference>
<proteinExistence type="predicted"/>
<dbReference type="EMBL" id="HBUE01282121">
    <property type="protein sequence ID" value="CAG6569635.1"/>
    <property type="molecule type" value="Transcribed_RNA"/>
</dbReference>
<evidence type="ECO:0000313" key="1">
    <source>
        <dbReference type="EMBL" id="CAG6569635.1"/>
    </source>
</evidence>
<dbReference type="EMBL" id="HBUE01282119">
    <property type="protein sequence ID" value="CAG6569632.1"/>
    <property type="molecule type" value="Transcribed_RNA"/>
</dbReference>
<dbReference type="EMBL" id="HBUE01282118">
    <property type="protein sequence ID" value="CAG6569630.1"/>
    <property type="molecule type" value="Transcribed_RNA"/>
</dbReference>
<protein>
    <submittedName>
        <fullName evidence="1">(northern house mosquito) hypothetical protein</fullName>
    </submittedName>
</protein>
<dbReference type="EMBL" id="HBUE01176603">
    <property type="protein sequence ID" value="CAG6518100.1"/>
    <property type="molecule type" value="Transcribed_RNA"/>
</dbReference>
<organism evidence="1">
    <name type="scientific">Culex pipiens</name>
    <name type="common">House mosquito</name>
    <dbReference type="NCBI Taxonomy" id="7175"/>
    <lineage>
        <taxon>Eukaryota</taxon>
        <taxon>Metazoa</taxon>
        <taxon>Ecdysozoa</taxon>
        <taxon>Arthropoda</taxon>
        <taxon>Hexapoda</taxon>
        <taxon>Insecta</taxon>
        <taxon>Pterygota</taxon>
        <taxon>Neoptera</taxon>
        <taxon>Endopterygota</taxon>
        <taxon>Diptera</taxon>
        <taxon>Nematocera</taxon>
        <taxon>Culicoidea</taxon>
        <taxon>Culicidae</taxon>
        <taxon>Culicinae</taxon>
        <taxon>Culicini</taxon>
        <taxon>Culex</taxon>
        <taxon>Culex</taxon>
    </lineage>
</organism>